<accession>A0ABQ2EM86</accession>
<proteinExistence type="predicted"/>
<organism evidence="2 3">
    <name type="scientific">Luteimonas terricola</name>
    <dbReference type="NCBI Taxonomy" id="645597"/>
    <lineage>
        <taxon>Bacteria</taxon>
        <taxon>Pseudomonadati</taxon>
        <taxon>Pseudomonadota</taxon>
        <taxon>Gammaproteobacteria</taxon>
        <taxon>Lysobacterales</taxon>
        <taxon>Lysobacteraceae</taxon>
        <taxon>Luteimonas</taxon>
    </lineage>
</organism>
<gene>
    <name evidence="2" type="ORF">GCM10011394_26640</name>
</gene>
<dbReference type="InterPro" id="IPR036380">
    <property type="entry name" value="Isochorismatase-like_sf"/>
</dbReference>
<reference evidence="3" key="1">
    <citation type="journal article" date="2019" name="Int. J. Syst. Evol. Microbiol.">
        <title>The Global Catalogue of Microorganisms (GCM) 10K type strain sequencing project: providing services to taxonomists for standard genome sequencing and annotation.</title>
        <authorList>
            <consortium name="The Broad Institute Genomics Platform"/>
            <consortium name="The Broad Institute Genome Sequencing Center for Infectious Disease"/>
            <person name="Wu L."/>
            <person name="Ma J."/>
        </authorList>
    </citation>
    <scope>NUCLEOTIDE SEQUENCE [LARGE SCALE GENOMIC DNA]</scope>
    <source>
        <strain evidence="3">CGMCC 1.8985</strain>
    </source>
</reference>
<name>A0ABQ2EM86_9GAMM</name>
<dbReference type="EMBL" id="BMME01000002">
    <property type="protein sequence ID" value="GGK16106.1"/>
    <property type="molecule type" value="Genomic_DNA"/>
</dbReference>
<dbReference type="InterPro" id="IPR000868">
    <property type="entry name" value="Isochorismatase-like_dom"/>
</dbReference>
<sequence length="64" mass="7070">MPDCVHDPVSVRAGDLPFFVPGTEGVLIHPKVAPQDDEHVITKNYPNSFHKTDLKETLDSDGIE</sequence>
<evidence type="ECO:0000313" key="2">
    <source>
        <dbReference type="EMBL" id="GGK16106.1"/>
    </source>
</evidence>
<keyword evidence="3" id="KW-1185">Reference proteome</keyword>
<dbReference type="Gene3D" id="3.40.50.850">
    <property type="entry name" value="Isochorismatase-like"/>
    <property type="match status" value="1"/>
</dbReference>
<protein>
    <recommendedName>
        <fullName evidence="1">Isochorismatase-like domain-containing protein</fullName>
    </recommendedName>
</protein>
<dbReference type="Proteomes" id="UP000599009">
    <property type="component" value="Unassembled WGS sequence"/>
</dbReference>
<dbReference type="RefSeq" id="WP_052338391.1">
    <property type="nucleotide sequence ID" value="NZ_BMME01000002.1"/>
</dbReference>
<dbReference type="SUPFAM" id="SSF52499">
    <property type="entry name" value="Isochorismatase-like hydrolases"/>
    <property type="match status" value="1"/>
</dbReference>
<comment type="caution">
    <text evidence="2">The sequence shown here is derived from an EMBL/GenBank/DDBJ whole genome shotgun (WGS) entry which is preliminary data.</text>
</comment>
<dbReference type="Pfam" id="PF00857">
    <property type="entry name" value="Isochorismatase"/>
    <property type="match status" value="1"/>
</dbReference>
<evidence type="ECO:0000313" key="3">
    <source>
        <dbReference type="Proteomes" id="UP000599009"/>
    </source>
</evidence>
<feature type="domain" description="Isochorismatase-like" evidence="1">
    <location>
        <begin position="15"/>
        <end position="64"/>
    </location>
</feature>
<evidence type="ECO:0000259" key="1">
    <source>
        <dbReference type="Pfam" id="PF00857"/>
    </source>
</evidence>